<accession>A0A5S3PR86</accession>
<dbReference type="RefSeq" id="WP_138658163.1">
    <property type="nucleotide sequence ID" value="NZ_VATY01000002.1"/>
</dbReference>
<evidence type="ECO:0000313" key="2">
    <source>
        <dbReference type="EMBL" id="TMM57181.1"/>
    </source>
</evidence>
<protein>
    <submittedName>
        <fullName evidence="2">Uncharacterized protein</fullName>
    </submittedName>
</protein>
<dbReference type="AlphaFoldDB" id="A0A5S3PR86"/>
<comment type="caution">
    <text evidence="2">The sequence shown here is derived from an EMBL/GenBank/DDBJ whole genome shotgun (WGS) entry which is preliminary data.</text>
</comment>
<reference evidence="2 3" key="1">
    <citation type="submission" date="2019-05" db="EMBL/GenBank/DDBJ databases">
        <authorList>
            <person name="Zhang J.-Y."/>
            <person name="Feg X."/>
            <person name="Du Z.-J."/>
        </authorList>
    </citation>
    <scope>NUCLEOTIDE SEQUENCE [LARGE SCALE GENOMIC DNA]</scope>
    <source>
        <strain evidence="2 3">RZ26</strain>
    </source>
</reference>
<keyword evidence="3" id="KW-1185">Reference proteome</keyword>
<evidence type="ECO:0000313" key="3">
    <source>
        <dbReference type="Proteomes" id="UP000310314"/>
    </source>
</evidence>
<dbReference type="EMBL" id="VATY01000002">
    <property type="protein sequence ID" value="TMM57181.1"/>
    <property type="molecule type" value="Genomic_DNA"/>
</dbReference>
<evidence type="ECO:0000256" key="1">
    <source>
        <dbReference type="SAM" id="Phobius"/>
    </source>
</evidence>
<name>A0A5S3PR86_9FLAO</name>
<keyword evidence="1" id="KW-0812">Transmembrane</keyword>
<sequence length="164" mass="19257">MKISLIAFILAFIFNSQFFASKIGLPIPFGTEEKIIKIRELPDNFEFRIRDGSNYDIGSLYTVKRFLWLGYSYGEPKFVGYLNSQKKYAPFTSKELEQIAVRANIQLPEKAEISFFDLYISRLLLFVILSLSSLYGYKFYVRRRKVLTEREQEELPSWPPNTSH</sequence>
<keyword evidence="1" id="KW-0472">Membrane</keyword>
<organism evidence="2 3">
    <name type="scientific">Maribacter algarum</name>
    <name type="common">ex Zhang et al. 2020</name>
    <dbReference type="NCBI Taxonomy" id="2578118"/>
    <lineage>
        <taxon>Bacteria</taxon>
        <taxon>Pseudomonadati</taxon>
        <taxon>Bacteroidota</taxon>
        <taxon>Flavobacteriia</taxon>
        <taxon>Flavobacteriales</taxon>
        <taxon>Flavobacteriaceae</taxon>
        <taxon>Maribacter</taxon>
    </lineage>
</organism>
<feature type="transmembrane region" description="Helical" evidence="1">
    <location>
        <begin position="119"/>
        <end position="137"/>
    </location>
</feature>
<gene>
    <name evidence="2" type="ORF">FEE95_11870</name>
</gene>
<keyword evidence="1" id="KW-1133">Transmembrane helix</keyword>
<dbReference type="OrthoDB" id="667621at2"/>
<proteinExistence type="predicted"/>
<dbReference type="Proteomes" id="UP000310314">
    <property type="component" value="Unassembled WGS sequence"/>
</dbReference>